<dbReference type="Proteomes" id="UP000019373">
    <property type="component" value="Unassembled WGS sequence"/>
</dbReference>
<dbReference type="EMBL" id="KE721256">
    <property type="protein sequence ID" value="ERF71116.1"/>
    <property type="molecule type" value="Genomic_DNA"/>
</dbReference>
<gene>
    <name evidence="2" type="ORF">EPUS_07788</name>
</gene>
<dbReference type="OrthoDB" id="4161001at2759"/>
<feature type="compositionally biased region" description="Basic and acidic residues" evidence="1">
    <location>
        <begin position="1"/>
        <end position="15"/>
    </location>
</feature>
<dbReference type="AlphaFoldDB" id="U1GH58"/>
<dbReference type="HOGENOM" id="CLU_015713_0_0_1"/>
<proteinExistence type="predicted"/>
<evidence type="ECO:0000313" key="3">
    <source>
        <dbReference type="Proteomes" id="UP000019373"/>
    </source>
</evidence>
<dbReference type="eggNOG" id="ENOG502T7MR">
    <property type="taxonomic scope" value="Eukaryota"/>
</dbReference>
<evidence type="ECO:0000313" key="2">
    <source>
        <dbReference type="EMBL" id="ERF71116.1"/>
    </source>
</evidence>
<feature type="region of interest" description="Disordered" evidence="1">
    <location>
        <begin position="1"/>
        <end position="52"/>
    </location>
</feature>
<name>U1GH58_ENDPU</name>
<reference evidence="3" key="1">
    <citation type="journal article" date="2014" name="BMC Genomics">
        <title>Genome characteristics reveal the impact of lichenization on lichen-forming fungus Endocarpon pusillum Hedwig (Verrucariales, Ascomycota).</title>
        <authorList>
            <person name="Wang Y.-Y."/>
            <person name="Liu B."/>
            <person name="Zhang X.-Y."/>
            <person name="Zhou Q.-M."/>
            <person name="Zhang T."/>
            <person name="Li H."/>
            <person name="Yu Y.-F."/>
            <person name="Zhang X.-L."/>
            <person name="Hao X.-Y."/>
            <person name="Wang M."/>
            <person name="Wang L."/>
            <person name="Wei J.-C."/>
        </authorList>
    </citation>
    <scope>NUCLEOTIDE SEQUENCE [LARGE SCALE GENOMIC DNA]</scope>
    <source>
        <strain evidence="3">Z07020 / HMAS-L-300199</strain>
    </source>
</reference>
<dbReference type="RefSeq" id="XP_007803274.1">
    <property type="nucleotide sequence ID" value="XM_007805083.1"/>
</dbReference>
<evidence type="ECO:0000256" key="1">
    <source>
        <dbReference type="SAM" id="MobiDB-lite"/>
    </source>
</evidence>
<accession>U1GH58</accession>
<protein>
    <submittedName>
        <fullName evidence="2">Uncharacterized protein</fullName>
    </submittedName>
</protein>
<dbReference type="GeneID" id="19242668"/>
<sequence length="883" mass="99876">MAEREHGARLHRDAPTPHALGPEVAVRQVAMRHIKPDTTPPTELQEQHDDEFRDQQEDLLERLSNHYAPYEGYDLLIKTFEKTINGSVKATFQDGTRLAEVREEAVRPKVGLTFLPGADTPQVNQMEEIQMTQITPDQKDASWRVNTAGALLVNFSVRQDMTISFSDNTGAVVNAMRRRQSGADGPLVEPNMRSKALAIRRAADRFVTIDSANVKIVNDLNSESWDLEGLLVEVDQSSLMSLISNYQRVIRRGGPDLPTTETIQLLDVMIEDARRLCVRSPILFRMSTRRQIVSSKNTRYGVDDGNMFKTLTTSAGIKNIISLSSSYFNSLSQPATPVQQEKMQQEIRPRFLQMLVLLLALLNNDDLALLEEFLEETYGIRASRQHLELLILKVLPLSSINSKIFLNALVSAVDLPEVKPSPNRSDQPIVWNVLVASLLQQGYILPGTIDQLGGFDQSWIVKWPKDGFKDAGVFKNLQYSGDSRTVNEIPPMNLNPDPVSSEVTVILANGGSYIISHVDLENIMRMTPGRYSVTEAREGGRSFDLDISDVCVNQPLFRAIGEINAILGLVKSILPVRPKNEIVRRFDLLLRSGSLRTNGRRYEDSSLPELKCCGRLNYNVARLNGHYLALACKVDGRKITKRELLRHLHSDMNKMEATTRAIEATMQTAFEGKHTSDHVRQTIFRLKEGLAQIGRMSEDVDRRKSAMSVYDSALHNEPVSKVLYQVGTNETQVSVWSDYKAWHQASENVLYIESHRRIVQQVAWQGDTLEVFFEGLPMRYYAAPLRPLEEHEKWEELNKNDVVLLCGHYMLVVEMTRETYYPSMNADGLDPRHRPRQGQDQSRPVSLGMVINWLKVTGIEAIPGTRRHQNRVRVGPIVRTAIR</sequence>
<organism evidence="2 3">
    <name type="scientific">Endocarpon pusillum (strain Z07020 / HMAS-L-300199)</name>
    <name type="common">Lichen-forming fungus</name>
    <dbReference type="NCBI Taxonomy" id="1263415"/>
    <lineage>
        <taxon>Eukaryota</taxon>
        <taxon>Fungi</taxon>
        <taxon>Dikarya</taxon>
        <taxon>Ascomycota</taxon>
        <taxon>Pezizomycotina</taxon>
        <taxon>Eurotiomycetes</taxon>
        <taxon>Chaetothyriomycetidae</taxon>
        <taxon>Verrucariales</taxon>
        <taxon>Verrucariaceae</taxon>
        <taxon>Endocarpon</taxon>
    </lineage>
</organism>
<keyword evidence="3" id="KW-1185">Reference proteome</keyword>